<keyword evidence="1" id="KW-0418">Kinase</keyword>
<dbReference type="GO" id="GO:0034194">
    <property type="term" value="P:D-galactonate catabolic process"/>
    <property type="evidence" value="ECO:0007669"/>
    <property type="project" value="InterPro"/>
</dbReference>
<accession>A0A7Z2W2L7</accession>
<proteinExistence type="predicted"/>
<dbReference type="InterPro" id="IPR042257">
    <property type="entry name" value="DGOK_C"/>
</dbReference>
<reference evidence="1 2" key="1">
    <citation type="submission" date="2020-04" db="EMBL/GenBank/DDBJ databases">
        <title>Genome sequencing of novel species.</title>
        <authorList>
            <person name="Heo J."/>
            <person name="Kim S.-J."/>
            <person name="Kim J.-S."/>
            <person name="Hong S.-B."/>
            <person name="Kwon S.-W."/>
        </authorList>
    </citation>
    <scope>NUCLEOTIDE SEQUENCE [LARGE SCALE GENOMIC DNA]</scope>
    <source>
        <strain evidence="1 2">GN2-R2</strain>
    </source>
</reference>
<gene>
    <name evidence="1" type="ORF">HH212_10010</name>
</gene>
<dbReference type="Gene3D" id="3.30.420.310">
    <property type="entry name" value="2-keto-3-deoxy-galactonokinase, C-terminal domain"/>
    <property type="match status" value="1"/>
</dbReference>
<dbReference type="GO" id="GO:0008671">
    <property type="term" value="F:2-dehydro-3-deoxygalactonokinase activity"/>
    <property type="evidence" value="ECO:0007669"/>
    <property type="project" value="InterPro"/>
</dbReference>
<organism evidence="1 2">
    <name type="scientific">Massilia forsythiae</name>
    <dbReference type="NCBI Taxonomy" id="2728020"/>
    <lineage>
        <taxon>Bacteria</taxon>
        <taxon>Pseudomonadati</taxon>
        <taxon>Pseudomonadota</taxon>
        <taxon>Betaproteobacteria</taxon>
        <taxon>Burkholderiales</taxon>
        <taxon>Oxalobacteraceae</taxon>
        <taxon>Telluria group</taxon>
        <taxon>Massilia</taxon>
    </lineage>
</organism>
<dbReference type="InterPro" id="IPR042258">
    <property type="entry name" value="DGOK_N"/>
</dbReference>
<dbReference type="KEGG" id="mfy:HH212_10010"/>
<dbReference type="Proteomes" id="UP000502415">
    <property type="component" value="Chromosome"/>
</dbReference>
<dbReference type="Pfam" id="PF05035">
    <property type="entry name" value="DGOK"/>
    <property type="match status" value="1"/>
</dbReference>
<evidence type="ECO:0000313" key="1">
    <source>
        <dbReference type="EMBL" id="QJE03275.1"/>
    </source>
</evidence>
<name>A0A7Z2W2L7_9BURK</name>
<dbReference type="EMBL" id="CP051685">
    <property type="protein sequence ID" value="QJE03275.1"/>
    <property type="molecule type" value="Genomic_DNA"/>
</dbReference>
<sequence>MDSKPAGADEQARAQERSNVGKRRLLGIDWGTSNRRAYLVDGGGACLASRADDQGLLAARPHFGASLAALLAAMDIAPGVPVVASGMVGSAQGWRQTPYLDIGVPLLELPAHLTRVDEADENDDLGGRSVLLVPGYSQHERGADGHVRIDVMRGEEMQLLGALMLRTHGGDGSNGDGWYVLPGTHSKWVRLEGGAIRHIATFMTGELFATLGKQGTLAPLMEGAAGEESPESDAAFDAGVDEARRRAPLSNALFGVRARVVTGAMPAAHTRAFVSGLLIGAELVAALDLAGHDPGTVTSVCTPALHRHYARAAGRLGVTLQALDPDRVYRAALGFFLRHIDPTYQRSQP</sequence>
<dbReference type="Gene3D" id="3.30.420.300">
    <property type="entry name" value="2-keto-3-deoxy-galactonokinase, substrate binding domain"/>
    <property type="match status" value="1"/>
</dbReference>
<protein>
    <submittedName>
        <fullName evidence="1">2-dehydro-3-deoxygalactonokinase</fullName>
    </submittedName>
</protein>
<evidence type="ECO:0000313" key="2">
    <source>
        <dbReference type="Proteomes" id="UP000502415"/>
    </source>
</evidence>
<keyword evidence="1" id="KW-0808">Transferase</keyword>
<dbReference type="AlphaFoldDB" id="A0A7Z2W2L7"/>
<dbReference type="InterPro" id="IPR007729">
    <property type="entry name" value="DGOK"/>
</dbReference>
<keyword evidence="2" id="KW-1185">Reference proteome</keyword>